<protein>
    <recommendedName>
        <fullName evidence="1">Uroporphyrinogen decarboxylase (URO-D) domain-containing protein</fullName>
    </recommendedName>
</protein>
<dbReference type="EMBL" id="MFKF01000175">
    <property type="protein sequence ID" value="OGG51644.1"/>
    <property type="molecule type" value="Genomic_DNA"/>
</dbReference>
<evidence type="ECO:0000313" key="3">
    <source>
        <dbReference type="Proteomes" id="UP000178606"/>
    </source>
</evidence>
<dbReference type="Gene3D" id="3.20.20.210">
    <property type="match status" value="1"/>
</dbReference>
<dbReference type="Pfam" id="PF01208">
    <property type="entry name" value="URO-D"/>
    <property type="match status" value="1"/>
</dbReference>
<dbReference type="GO" id="GO:0004853">
    <property type="term" value="F:uroporphyrinogen decarboxylase activity"/>
    <property type="evidence" value="ECO:0007669"/>
    <property type="project" value="InterPro"/>
</dbReference>
<name>A0A1F6CR71_HANXR</name>
<dbReference type="Proteomes" id="UP000178606">
    <property type="component" value="Unassembled WGS sequence"/>
</dbReference>
<comment type="caution">
    <text evidence="2">The sequence shown here is derived from an EMBL/GenBank/DDBJ whole genome shotgun (WGS) entry which is preliminary data.</text>
</comment>
<dbReference type="PANTHER" id="PTHR47099">
    <property type="entry name" value="METHYLCOBAMIDE:COM METHYLTRANSFERASE MTBA"/>
    <property type="match status" value="1"/>
</dbReference>
<sequence>MKPRERILTALRRQAPDRMPWTLGLTPAIQKTFERKTGAKSPETFYDFDVRGVGPRPALTPPDFSRYYEGRNFTGPVALNPEWGFAQVSPDPNSHFAHRESPFGDRPFTVEDAETYPLPDYESPSRYEGVEETVRAWRDRGYAVRYIQGFGTFDYSWLIRGYEPFLADLATEEEAALRLMDRVSDAIASVLKHMAAHGADIVGFGEDVGTQKALIVSPDCWRRQFKPRFKKIVDAAKNANPAVLFFYHSDGQIREIIPDLIEIGVDILNPIQPECMDPAEIKETFGDRLALWGGVGTQTVMPFGTPEEVRACVQRLFRAAGRGGGFVCAPSHVLEPEVPWENVEAFVAACQECVYGFR</sequence>
<organism evidence="2 3">
    <name type="scientific">Handelsmanbacteria sp. (strain RIFCSPLOWO2_12_FULL_64_10)</name>
    <dbReference type="NCBI Taxonomy" id="1817868"/>
    <lineage>
        <taxon>Bacteria</taxon>
        <taxon>Candidatus Handelsmaniibacteriota</taxon>
    </lineage>
</organism>
<dbReference type="PANTHER" id="PTHR47099:SF1">
    <property type="entry name" value="METHYLCOBAMIDE:COM METHYLTRANSFERASE MTBA"/>
    <property type="match status" value="1"/>
</dbReference>
<evidence type="ECO:0000259" key="1">
    <source>
        <dbReference type="Pfam" id="PF01208"/>
    </source>
</evidence>
<dbReference type="InterPro" id="IPR038071">
    <property type="entry name" value="UROD/MetE-like_sf"/>
</dbReference>
<gene>
    <name evidence="2" type="ORF">A3F84_01145</name>
</gene>
<dbReference type="InterPro" id="IPR052024">
    <property type="entry name" value="Methanogen_methyltrans"/>
</dbReference>
<dbReference type="InterPro" id="IPR000257">
    <property type="entry name" value="Uroporphyrinogen_deCOase"/>
</dbReference>
<dbReference type="GO" id="GO:0006779">
    <property type="term" value="P:porphyrin-containing compound biosynthetic process"/>
    <property type="evidence" value="ECO:0007669"/>
    <property type="project" value="InterPro"/>
</dbReference>
<proteinExistence type="predicted"/>
<feature type="domain" description="Uroporphyrinogen decarboxylase (URO-D)" evidence="1">
    <location>
        <begin position="105"/>
        <end position="352"/>
    </location>
</feature>
<dbReference type="AlphaFoldDB" id="A0A1F6CR71"/>
<evidence type="ECO:0000313" key="2">
    <source>
        <dbReference type="EMBL" id="OGG51644.1"/>
    </source>
</evidence>
<reference evidence="2 3" key="1">
    <citation type="journal article" date="2016" name="Nat. Commun.">
        <title>Thousands of microbial genomes shed light on interconnected biogeochemical processes in an aquifer system.</title>
        <authorList>
            <person name="Anantharaman K."/>
            <person name="Brown C.T."/>
            <person name="Hug L.A."/>
            <person name="Sharon I."/>
            <person name="Castelle C.J."/>
            <person name="Probst A.J."/>
            <person name="Thomas B.C."/>
            <person name="Singh A."/>
            <person name="Wilkins M.J."/>
            <person name="Karaoz U."/>
            <person name="Brodie E.L."/>
            <person name="Williams K.H."/>
            <person name="Hubbard S.S."/>
            <person name="Banfield J.F."/>
        </authorList>
    </citation>
    <scope>NUCLEOTIDE SEQUENCE [LARGE SCALE GENOMIC DNA]</scope>
    <source>
        <strain evidence="3">RIFCSPLOWO2_12_FULL_64_10</strain>
    </source>
</reference>
<dbReference type="SUPFAM" id="SSF51726">
    <property type="entry name" value="UROD/MetE-like"/>
    <property type="match status" value="1"/>
</dbReference>
<accession>A0A1F6CR71</accession>